<dbReference type="Pfam" id="PF07969">
    <property type="entry name" value="Amidohydro_3"/>
    <property type="match status" value="1"/>
</dbReference>
<dbReference type="PANTHER" id="PTHR22642:SF2">
    <property type="entry name" value="PROTEIN LONG AFTER FAR-RED 3"/>
    <property type="match status" value="1"/>
</dbReference>
<dbReference type="RefSeq" id="WP_134258605.1">
    <property type="nucleotide sequence ID" value="NZ_LDIM01000012.1"/>
</dbReference>
<dbReference type="Gene3D" id="3.10.310.70">
    <property type="match status" value="1"/>
</dbReference>
<evidence type="ECO:0000313" key="3">
    <source>
        <dbReference type="Proteomes" id="UP000298210"/>
    </source>
</evidence>
<evidence type="ECO:0000313" key="2">
    <source>
        <dbReference type="EMBL" id="TES51141.1"/>
    </source>
</evidence>
<dbReference type="InterPro" id="IPR011059">
    <property type="entry name" value="Metal-dep_hydrolase_composite"/>
</dbReference>
<dbReference type="Gene3D" id="2.30.40.10">
    <property type="entry name" value="Urease, subunit C, domain 1"/>
    <property type="match status" value="1"/>
</dbReference>
<dbReference type="Gene3D" id="3.20.20.140">
    <property type="entry name" value="Metal-dependent hydrolases"/>
    <property type="match status" value="1"/>
</dbReference>
<dbReference type="GO" id="GO:0016810">
    <property type="term" value="F:hydrolase activity, acting on carbon-nitrogen (but not peptide) bonds"/>
    <property type="evidence" value="ECO:0007669"/>
    <property type="project" value="InterPro"/>
</dbReference>
<dbReference type="CDD" id="cd01300">
    <property type="entry name" value="YtcJ_like"/>
    <property type="match status" value="1"/>
</dbReference>
<dbReference type="SUPFAM" id="SSF51338">
    <property type="entry name" value="Composite domain of metallo-dependent hydrolases"/>
    <property type="match status" value="1"/>
</dbReference>
<dbReference type="EMBL" id="SNUX01000001">
    <property type="protein sequence ID" value="TES51141.1"/>
    <property type="molecule type" value="Genomic_DNA"/>
</dbReference>
<dbReference type="InterPro" id="IPR032466">
    <property type="entry name" value="Metal_Hydrolase"/>
</dbReference>
<dbReference type="SUPFAM" id="SSF51556">
    <property type="entry name" value="Metallo-dependent hydrolases"/>
    <property type="match status" value="1"/>
</dbReference>
<evidence type="ECO:0000259" key="1">
    <source>
        <dbReference type="Pfam" id="PF07969"/>
    </source>
</evidence>
<feature type="domain" description="Amidohydrolase 3" evidence="1">
    <location>
        <begin position="51"/>
        <end position="521"/>
    </location>
</feature>
<sequence length="528" mass="58643">MGTLLYNAVIYTMELEGEQLEALYIEEGKIVDCGSSKRLLEKWSRQASRARNLNGAFIYPGFVDSHLHLIAHGQKLLRLDLSQSTKKDALAKLEAQSVQDGEWIEALGWNEHNDPDHALLTVTDLNKISINQPIFVMRICRHAAIVNQNVLDLAGIDRFTPDPKGGKIERDEHGNPNGILHDAAIQYVQAVMPPLSKASVKKALQTAINDCHAKGLTGGHSEDLHYYNGLAETVDIYQEVVNEKKPFRAHLLIHHEELSAYDASPYTQQQALSPYVEFGALKIFADGALGGRTAALSEPYEDDPSTSGLLIHNQTALYDLVYQARKRQLAVAIHVIGDQALELALTAIEQNETVNQRDRLIHVQVAREDLVQRMAKLPIVIDVQPHFVVSDFPWVEERLGKERMSFSFAWKTLLETGIHCAGGSDAPIEPIEPLKGMHAAIFRKNDQGTYNVKEALTPYEAVALFTTGSAYAIEKEATRGKVKIGYDADLTILDRDLFRGGEEAFSQARVLETIVNGYTVYEKGGVTE</sequence>
<dbReference type="AlphaFoldDB" id="A0A4Y7WRW0"/>
<gene>
    <name evidence="2" type="ORF">E2L03_04250</name>
</gene>
<dbReference type="InterPro" id="IPR033932">
    <property type="entry name" value="YtcJ-like"/>
</dbReference>
<dbReference type="PANTHER" id="PTHR22642">
    <property type="entry name" value="IMIDAZOLONEPROPIONASE"/>
    <property type="match status" value="1"/>
</dbReference>
<organism evidence="2 3">
    <name type="scientific">Shouchella lehensis</name>
    <dbReference type="NCBI Taxonomy" id="300825"/>
    <lineage>
        <taxon>Bacteria</taxon>
        <taxon>Bacillati</taxon>
        <taxon>Bacillota</taxon>
        <taxon>Bacilli</taxon>
        <taxon>Bacillales</taxon>
        <taxon>Bacillaceae</taxon>
        <taxon>Shouchella</taxon>
    </lineage>
</organism>
<dbReference type="Proteomes" id="UP000298210">
    <property type="component" value="Unassembled WGS sequence"/>
</dbReference>
<reference evidence="2 3" key="1">
    <citation type="submission" date="2019-03" db="EMBL/GenBank/DDBJ databases">
        <authorList>
            <person name="Liu G."/>
        </authorList>
    </citation>
    <scope>NUCLEOTIDE SEQUENCE [LARGE SCALE GENOMIC DNA]</scope>
    <source>
        <strain evidence="2 3">DSM 19099</strain>
    </source>
</reference>
<proteinExistence type="predicted"/>
<comment type="caution">
    <text evidence="2">The sequence shown here is derived from an EMBL/GenBank/DDBJ whole genome shotgun (WGS) entry which is preliminary data.</text>
</comment>
<accession>A0A4Y7WRW0</accession>
<protein>
    <submittedName>
        <fullName evidence="2">Amidohydrolase</fullName>
    </submittedName>
</protein>
<dbReference type="InterPro" id="IPR013108">
    <property type="entry name" value="Amidohydro_3"/>
</dbReference>
<name>A0A4Y7WRW0_9BACI</name>
<keyword evidence="2" id="KW-0378">Hydrolase</keyword>